<keyword evidence="7 11" id="KW-0479">Metal-binding</keyword>
<dbReference type="GO" id="GO:0003899">
    <property type="term" value="F:DNA-directed RNA polymerase activity"/>
    <property type="evidence" value="ECO:0007669"/>
    <property type="project" value="UniProtKB-UniRule"/>
</dbReference>
<dbReference type="GO" id="GO:0000428">
    <property type="term" value="C:DNA-directed RNA polymerase complex"/>
    <property type="evidence" value="ECO:0007669"/>
    <property type="project" value="UniProtKB-KW"/>
</dbReference>
<organism evidence="14 15">
    <name type="scientific">Candidatus Terraquivivens tikiterensis</name>
    <dbReference type="NCBI Taxonomy" id="1980982"/>
    <lineage>
        <taxon>Archaea</taxon>
        <taxon>Nitrososphaerota</taxon>
        <taxon>Candidatus Wolframiiraptoraceae</taxon>
        <taxon>Candidatus Terraquivivens</taxon>
    </lineage>
</organism>
<dbReference type="GO" id="GO:1990077">
    <property type="term" value="C:primosome complex"/>
    <property type="evidence" value="ECO:0007669"/>
    <property type="project" value="UniProtKB-KW"/>
</dbReference>
<dbReference type="EC" id="2.7.7.-" evidence="11"/>
<name>A0A2R7Y1E3_9ARCH</name>
<comment type="subunit">
    <text evidence="11">Heterodimer of a small subunit (PriS) and a large subunit (PriL).</text>
</comment>
<dbReference type="SUPFAM" id="SSF56747">
    <property type="entry name" value="Prim-pol domain"/>
    <property type="match status" value="1"/>
</dbReference>
<dbReference type="InterPro" id="IPR002755">
    <property type="entry name" value="DNA_primase_S"/>
</dbReference>
<dbReference type="EMBL" id="NDWU01000019">
    <property type="protein sequence ID" value="PUA31344.1"/>
    <property type="molecule type" value="Genomic_DNA"/>
</dbReference>
<comment type="caution">
    <text evidence="14">The sequence shown here is derived from an EMBL/GenBank/DDBJ whole genome shotgun (WGS) entry which is preliminary data.</text>
</comment>
<keyword evidence="6 11" id="KW-0235">DNA replication</keyword>
<dbReference type="Pfam" id="PF01896">
    <property type="entry name" value="DNA_primase_S"/>
    <property type="match status" value="1"/>
</dbReference>
<dbReference type="PANTHER" id="PTHR10536">
    <property type="entry name" value="DNA PRIMASE SMALL SUBUNIT"/>
    <property type="match status" value="1"/>
</dbReference>
<feature type="active site" evidence="11">
    <location>
        <position position="286"/>
    </location>
</feature>
<evidence type="ECO:0000313" key="14">
    <source>
        <dbReference type="EMBL" id="PUA31344.1"/>
    </source>
</evidence>
<proteinExistence type="inferred from homology"/>
<evidence type="ECO:0000256" key="1">
    <source>
        <dbReference type="ARBA" id="ARBA00009762"/>
    </source>
</evidence>
<keyword evidence="4 11" id="KW-0808">Transferase</keyword>
<evidence type="ECO:0000256" key="7">
    <source>
        <dbReference type="ARBA" id="ARBA00022723"/>
    </source>
</evidence>
<evidence type="ECO:0000313" key="15">
    <source>
        <dbReference type="Proteomes" id="UP000244066"/>
    </source>
</evidence>
<evidence type="ECO:0000256" key="5">
    <source>
        <dbReference type="ARBA" id="ARBA00022695"/>
    </source>
</evidence>
<evidence type="ECO:0000256" key="6">
    <source>
        <dbReference type="ARBA" id="ARBA00022705"/>
    </source>
</evidence>
<keyword evidence="5 11" id="KW-0548">Nucleotidyltransferase</keyword>
<feature type="active site" evidence="11">
    <location>
        <position position="70"/>
    </location>
</feature>
<keyword evidence="8 11" id="KW-0460">Magnesium</keyword>
<sequence length="380" mass="43108">MIERREFGYFTFGQKIMVRHISLKNPSELFNLIRKVTPLHIYHSAAYYQYPQAPMEEKVWLGAELIFDIDADHLNLPCKEGHDFSVCEDCRSLLPSGSERCSNCGGARVRRVEWVCENCIEAAKKEVYKLLDFLEGDFGIPPSKISVNFSGNRGFHVAVNDEKLLMLDQTSRKEITDHILGSGLDPSLHGIPVDRKRYALTFSYADASWRGRLARTAFELIKDLQKPSVSERLIKLIGKREYNKLLGLKESLLTSWLESPKWEALKPDVLKALVALAIEEARSMIDTIVTTDIHRLLRLANTLNGKTGFLAKKLDADNLEQFNPFVDAVVMPEDPSKVHVVYMPKINIRGEWYGPYRNTLARVPTFLAVLLLCKGIATLA</sequence>
<evidence type="ECO:0000256" key="11">
    <source>
        <dbReference type="HAMAP-Rule" id="MF_00700"/>
    </source>
</evidence>
<keyword evidence="3 11" id="KW-0639">Primosome</keyword>
<feature type="active site" evidence="11">
    <location>
        <position position="68"/>
    </location>
</feature>
<dbReference type="CDD" id="cd04860">
    <property type="entry name" value="AE_Prim_S"/>
    <property type="match status" value="1"/>
</dbReference>
<dbReference type="GO" id="GO:0046872">
    <property type="term" value="F:metal ion binding"/>
    <property type="evidence" value="ECO:0007669"/>
    <property type="project" value="UniProtKB-KW"/>
</dbReference>
<gene>
    <name evidence="11" type="primary">priS</name>
    <name evidence="14" type="ORF">B9J98_06635</name>
</gene>
<reference evidence="14 15" key="1">
    <citation type="submission" date="2017-04" db="EMBL/GenBank/DDBJ databases">
        <title>Draft Aigarchaeota genome from a New Zealand hot spring.</title>
        <authorList>
            <person name="Reysenbach A.-L."/>
            <person name="Donaho J.A."/>
            <person name="Gerhart J."/>
            <person name="Kelley J.F."/>
            <person name="Kouba K."/>
            <person name="Podar M."/>
            <person name="Stott M."/>
        </authorList>
    </citation>
    <scope>NUCLEOTIDE SEQUENCE [LARGE SCALE GENOMIC DNA]</scope>
    <source>
        <strain evidence="14">NZ13_MG1</strain>
    </source>
</reference>
<evidence type="ECO:0000256" key="13">
    <source>
        <dbReference type="RuleBase" id="RU004224"/>
    </source>
</evidence>
<evidence type="ECO:0000256" key="3">
    <source>
        <dbReference type="ARBA" id="ARBA00022515"/>
    </source>
</evidence>
<dbReference type="GO" id="GO:0006269">
    <property type="term" value="P:DNA replication, synthesis of primer"/>
    <property type="evidence" value="ECO:0007669"/>
    <property type="project" value="UniProtKB-UniRule"/>
</dbReference>
<evidence type="ECO:0000256" key="9">
    <source>
        <dbReference type="ARBA" id="ARBA00023163"/>
    </source>
</evidence>
<dbReference type="Gene3D" id="3.90.920.10">
    <property type="entry name" value="DNA primase, PRIM domain"/>
    <property type="match status" value="1"/>
</dbReference>
<dbReference type="InterPro" id="IPR014052">
    <property type="entry name" value="DNA_primase_ssu_euk/arc"/>
</dbReference>
<dbReference type="Proteomes" id="UP000244066">
    <property type="component" value="Unassembled WGS sequence"/>
</dbReference>
<comment type="function">
    <text evidence="13">RNA polymerase that catalyzes the synthesis of short RNA molecules used as primers for DNA polymerase during DNA replication.</text>
</comment>
<protein>
    <recommendedName>
        <fullName evidence="11">DNA primase small subunit PriS</fullName>
        <ecNumber evidence="11">2.7.7.-</ecNumber>
    </recommendedName>
</protein>
<dbReference type="HAMAP" id="MF_00700">
    <property type="entry name" value="DNA_primase_sml_arc"/>
    <property type="match status" value="1"/>
</dbReference>
<evidence type="ECO:0000256" key="12">
    <source>
        <dbReference type="RuleBase" id="RU003514"/>
    </source>
</evidence>
<evidence type="ECO:0000256" key="10">
    <source>
        <dbReference type="ARBA" id="ARBA00023211"/>
    </source>
</evidence>
<comment type="cofactor">
    <cofactor evidence="11">
        <name>Mg(2+)</name>
        <dbReference type="ChEBI" id="CHEBI:18420"/>
    </cofactor>
    <cofactor evidence="11">
        <name>Mn(2+)</name>
        <dbReference type="ChEBI" id="CHEBI:29035"/>
    </cofactor>
</comment>
<evidence type="ECO:0000256" key="4">
    <source>
        <dbReference type="ARBA" id="ARBA00022679"/>
    </source>
</evidence>
<accession>A0A2R7Y1E3</accession>
<keyword evidence="10 11" id="KW-0464">Manganese</keyword>
<dbReference type="AlphaFoldDB" id="A0A2R7Y1E3"/>
<keyword evidence="2 11" id="KW-0240">DNA-directed RNA polymerase</keyword>
<evidence type="ECO:0000256" key="2">
    <source>
        <dbReference type="ARBA" id="ARBA00022478"/>
    </source>
</evidence>
<dbReference type="InterPro" id="IPR023639">
    <property type="entry name" value="DNA_primase_ssu_PriS"/>
</dbReference>
<keyword evidence="9 11" id="KW-0804">Transcription</keyword>
<comment type="function">
    <text evidence="11">Catalytic subunit of DNA primase, an RNA polymerase that catalyzes the synthesis of short RNA molecules used as primers for DNA polymerase during DNA replication. The small subunit contains the primase catalytic core and has DNA synthesis activity on its own. Binding to the large subunit stabilizes and modulates the activity, increasing the rate of DNA synthesis while decreasing the length of the DNA fragments, and conferring RNA synthesis capability. The DNA polymerase activity may enable DNA primase to also catalyze primer extension after primer synthesis. May also play a role in DNA repair.</text>
</comment>
<evidence type="ECO:0000256" key="8">
    <source>
        <dbReference type="ARBA" id="ARBA00022842"/>
    </source>
</evidence>
<comment type="similarity">
    <text evidence="1 11 12">Belongs to the eukaryotic-type primase small subunit family.</text>
</comment>